<organism evidence="3 4">
    <name type="scientific">Penicillium nalgiovense</name>
    <dbReference type="NCBI Taxonomy" id="60175"/>
    <lineage>
        <taxon>Eukaryota</taxon>
        <taxon>Fungi</taxon>
        <taxon>Dikarya</taxon>
        <taxon>Ascomycota</taxon>
        <taxon>Pezizomycotina</taxon>
        <taxon>Eurotiomycetes</taxon>
        <taxon>Eurotiomycetidae</taxon>
        <taxon>Eurotiales</taxon>
        <taxon>Aspergillaceae</taxon>
        <taxon>Penicillium</taxon>
    </lineage>
</organism>
<keyword evidence="1" id="KW-0472">Membrane</keyword>
<feature type="transmembrane region" description="Helical" evidence="1">
    <location>
        <begin position="120"/>
        <end position="139"/>
    </location>
</feature>
<dbReference type="PANTHER" id="PTHR35395">
    <property type="entry name" value="DUF6536 DOMAIN-CONTAINING PROTEIN"/>
    <property type="match status" value="1"/>
</dbReference>
<dbReference type="PANTHER" id="PTHR35395:SF1">
    <property type="entry name" value="DUF6536 DOMAIN-CONTAINING PROTEIN"/>
    <property type="match status" value="1"/>
</dbReference>
<keyword evidence="1" id="KW-1133">Transmembrane helix</keyword>
<feature type="transmembrane region" description="Helical" evidence="1">
    <location>
        <begin position="494"/>
        <end position="517"/>
    </location>
</feature>
<feature type="transmembrane region" description="Helical" evidence="1">
    <location>
        <begin position="199"/>
        <end position="216"/>
    </location>
</feature>
<evidence type="ECO:0000256" key="1">
    <source>
        <dbReference type="SAM" id="Phobius"/>
    </source>
</evidence>
<feature type="transmembrane region" description="Helical" evidence="1">
    <location>
        <begin position="558"/>
        <end position="578"/>
    </location>
</feature>
<name>A0A9W4MQZ6_PENNA</name>
<evidence type="ECO:0000259" key="2">
    <source>
        <dbReference type="Pfam" id="PF20163"/>
    </source>
</evidence>
<accession>A0A9W4MQZ6</accession>
<dbReference type="EMBL" id="CAJVNV010000071">
    <property type="protein sequence ID" value="CAG8016646.1"/>
    <property type="molecule type" value="Genomic_DNA"/>
</dbReference>
<keyword evidence="1" id="KW-0812">Transmembrane</keyword>
<dbReference type="Proteomes" id="UP001153461">
    <property type="component" value="Unassembled WGS sequence"/>
</dbReference>
<dbReference type="OrthoDB" id="5429634at2759"/>
<feature type="transmembrane region" description="Helical" evidence="1">
    <location>
        <begin position="612"/>
        <end position="636"/>
    </location>
</feature>
<evidence type="ECO:0000313" key="3">
    <source>
        <dbReference type="EMBL" id="CAG8016646.1"/>
    </source>
</evidence>
<feature type="transmembrane region" description="Helical" evidence="1">
    <location>
        <begin position="656"/>
        <end position="678"/>
    </location>
</feature>
<comment type="caution">
    <text evidence="3">The sequence shown here is derived from an EMBL/GenBank/DDBJ whole genome shotgun (WGS) entry which is preliminary data.</text>
</comment>
<reference evidence="3" key="1">
    <citation type="submission" date="2021-07" db="EMBL/GenBank/DDBJ databases">
        <authorList>
            <person name="Branca A.L. A."/>
        </authorList>
    </citation>
    <scope>NUCLEOTIDE SEQUENCE</scope>
</reference>
<feature type="transmembrane region" description="Helical" evidence="1">
    <location>
        <begin position="400"/>
        <end position="419"/>
    </location>
</feature>
<dbReference type="Pfam" id="PF20163">
    <property type="entry name" value="DUF6536"/>
    <property type="match status" value="1"/>
</dbReference>
<proteinExistence type="predicted"/>
<evidence type="ECO:0000313" key="4">
    <source>
        <dbReference type="Proteomes" id="UP001153461"/>
    </source>
</evidence>
<feature type="domain" description="DUF6536" evidence="2">
    <location>
        <begin position="66"/>
        <end position="235"/>
    </location>
</feature>
<dbReference type="InterPro" id="IPR046623">
    <property type="entry name" value="DUF6536"/>
</dbReference>
<feature type="transmembrane region" description="Helical" evidence="1">
    <location>
        <begin position="68"/>
        <end position="93"/>
    </location>
</feature>
<gene>
    <name evidence="3" type="ORF">PNAL_LOCUS2327</name>
</gene>
<dbReference type="AlphaFoldDB" id="A0A9W4MQZ6"/>
<sequence>MFDNVLLGHDTELIPIPRSYRSSDRLIHTLSEEDSEKGTYRKSIEYEPRSKQQTFGRQSRGLFRGWKFTAFLAFLSSVVVFLFNVGFLIYSAAGTLNGNGMTLVEGDCDSMHDLGTAMHWLINVLGTGVLSASNFGMVWRQHLSYTSQSKSTQLTVLSIQQCLIAPTRNDIDRAHRKGSWLDIGVPSVRNLFRISWKRSFLWLCLCFSSLPFHLLYNSAIYYTTAVPAYEVFAGPGSLHQMDWPDVQLNNVAKASDKGNSLKSLFQAAKNGSLRHLDSASCVAAFAQTYQTSYGKLLLATEYAQDNNSYTLVYTNPVYQPKDDSVEKPMLPYPWVCPSDGGSQRVCKNNGTSAVHKWAENKNWTVNVQPGYMTSASYNIQYCLAEPVTQHCSLQYSPPSMVAVIVANLVKTGILLYIWLGMPRAPLLTVGDGIASFLRRSDPYSLGMCLPSDGSAIYTHPVYAKLPSLKNRKLRHPAAYTGKRRRWGSSVSTRWGFFIFWWILSIIAGLVMLMFGLLNTIGVDIWKTKLGDINSQTITSTGDSQRFVTNSIMANLPQLIFSFLYVAYNSILTSMCLSAEWSRFGHHRKGLRVSHNPRLSQRSNYFLSLPYRYAVPLMATSAVLHWLVSQSLFIIAIEAYNTHMERDPLQDVYACGYSPLAIVIATSIGAVMFTCLIVLSLRQFESAMPVAGSCSLAIAAACHPGFNPNVDKPEPVEMESEDEGKDMALLPLQWGSISIDGPIGHCSLTSGDVHPPEKGRKYQ</sequence>
<protein>
    <recommendedName>
        <fullName evidence="2">DUF6536 domain-containing protein</fullName>
    </recommendedName>
</protein>